<dbReference type="CDD" id="cd06225">
    <property type="entry name" value="HAMP"/>
    <property type="match status" value="1"/>
</dbReference>
<dbReference type="PROSITE" id="PS50885">
    <property type="entry name" value="HAMP"/>
    <property type="match status" value="1"/>
</dbReference>
<dbReference type="eggNOG" id="COG0840">
    <property type="taxonomic scope" value="Bacteria"/>
</dbReference>
<proteinExistence type="inferred from homology"/>
<dbReference type="SMART" id="SM01358">
    <property type="entry name" value="HBM"/>
    <property type="match status" value="1"/>
</dbReference>
<evidence type="ECO:0000313" key="10">
    <source>
        <dbReference type="EMBL" id="ADW74338.1"/>
    </source>
</evidence>
<feature type="domain" description="Methyl-accepting transducer" evidence="7">
    <location>
        <begin position="364"/>
        <end position="593"/>
    </location>
</feature>
<reference evidence="11" key="1">
    <citation type="submission" date="2011-01" db="EMBL/GenBank/DDBJ databases">
        <title>Complete sequence of chromosome of Rahnella sp. Y9602.</title>
        <authorList>
            <consortium name="US DOE Joint Genome Institute"/>
            <person name="Lucas S."/>
            <person name="Copeland A."/>
            <person name="Lapidus A."/>
            <person name="Cheng J.-F."/>
            <person name="Goodwin L."/>
            <person name="Pitluck S."/>
            <person name="Lu M."/>
            <person name="Detter J.C."/>
            <person name="Han C."/>
            <person name="Tapia R."/>
            <person name="Land M."/>
            <person name="Hauser L."/>
            <person name="Kyrpides N."/>
            <person name="Ivanova N."/>
            <person name="Ovchinnikova G."/>
            <person name="Pagani I."/>
            <person name="Sobecky P.A."/>
            <person name="Martinez R.J."/>
            <person name="Woyke T."/>
        </authorList>
    </citation>
    <scope>NUCLEOTIDE SEQUENCE [LARGE SCALE GENOMIC DNA]</scope>
    <source>
        <strain evidence="11">Y9602</strain>
    </source>
</reference>
<dbReference type="InterPro" id="IPR032255">
    <property type="entry name" value="HBM"/>
</dbReference>
<evidence type="ECO:0000313" key="11">
    <source>
        <dbReference type="Proteomes" id="UP000007257"/>
    </source>
</evidence>
<keyword evidence="2" id="KW-0145">Chemotaxis</keyword>
<dbReference type="PROSITE" id="PS50111">
    <property type="entry name" value="CHEMOTAXIS_TRANSDUC_2"/>
    <property type="match status" value="1"/>
</dbReference>
<dbReference type="GO" id="GO:0005886">
    <property type="term" value="C:plasma membrane"/>
    <property type="evidence" value="ECO:0007669"/>
    <property type="project" value="TreeGrafter"/>
</dbReference>
<dbReference type="SMART" id="SM00304">
    <property type="entry name" value="HAMP"/>
    <property type="match status" value="1"/>
</dbReference>
<dbReference type="SMART" id="SM00283">
    <property type="entry name" value="MA"/>
    <property type="match status" value="1"/>
</dbReference>
<dbReference type="Pfam" id="PF00672">
    <property type="entry name" value="HAMP"/>
    <property type="match status" value="1"/>
</dbReference>
<dbReference type="Pfam" id="PF00015">
    <property type="entry name" value="MCPsignal"/>
    <property type="match status" value="1"/>
</dbReference>
<dbReference type="PANTHER" id="PTHR43531:SF5">
    <property type="entry name" value="METHYL-ACCEPTING CHEMOTAXIS PROTEIN III"/>
    <property type="match status" value="1"/>
</dbReference>
<dbReference type="CDD" id="cd11386">
    <property type="entry name" value="MCP_signal"/>
    <property type="match status" value="1"/>
</dbReference>
<comment type="similarity">
    <text evidence="4">Belongs to the methyl-accepting chemotaxis (MCP) protein family.</text>
</comment>
<feature type="transmembrane region" description="Helical" evidence="6">
    <location>
        <begin position="283"/>
        <end position="305"/>
    </location>
</feature>
<dbReference type="KEGG" id="rah:Rahaq_2735"/>
<protein>
    <submittedName>
        <fullName evidence="10">Methyl-accepting chemotaxis sensory transducer</fullName>
    </submittedName>
</protein>
<dbReference type="InterPro" id="IPR003660">
    <property type="entry name" value="HAMP_dom"/>
</dbReference>
<dbReference type="RefSeq" id="WP_013576037.1">
    <property type="nucleotide sequence ID" value="NC_015061.1"/>
</dbReference>
<organism evidence="10 11">
    <name type="scientific">Rahnella sp. (strain Y9602)</name>
    <dbReference type="NCBI Taxonomy" id="2703885"/>
    <lineage>
        <taxon>Bacteria</taxon>
        <taxon>Pseudomonadati</taxon>
        <taxon>Pseudomonadota</taxon>
        <taxon>Gammaproteobacteria</taxon>
        <taxon>Enterobacterales</taxon>
        <taxon>Yersiniaceae</taxon>
        <taxon>Rahnella</taxon>
    </lineage>
</organism>
<evidence type="ECO:0000259" key="8">
    <source>
        <dbReference type="PROSITE" id="PS50885"/>
    </source>
</evidence>
<dbReference type="EMBL" id="CP002505">
    <property type="protein sequence ID" value="ADW74338.1"/>
    <property type="molecule type" value="Genomic_DNA"/>
</dbReference>
<feature type="domain" description="HBM" evidence="9">
    <location>
        <begin position="44"/>
        <end position="280"/>
    </location>
</feature>
<evidence type="ECO:0000259" key="7">
    <source>
        <dbReference type="PROSITE" id="PS50111"/>
    </source>
</evidence>
<name>A0A0H3FBB2_RAHSY</name>
<dbReference type="Pfam" id="PF16591">
    <property type="entry name" value="HBM"/>
    <property type="match status" value="1"/>
</dbReference>
<evidence type="ECO:0000256" key="1">
    <source>
        <dbReference type="ARBA" id="ARBA00004370"/>
    </source>
</evidence>
<dbReference type="Proteomes" id="UP000007257">
    <property type="component" value="Chromosome"/>
</dbReference>
<dbReference type="PROSITE" id="PS00538">
    <property type="entry name" value="CHEMOTAXIS_TRANSDUC_1"/>
    <property type="match status" value="1"/>
</dbReference>
<feature type="domain" description="HAMP" evidence="8">
    <location>
        <begin position="307"/>
        <end position="359"/>
    </location>
</feature>
<evidence type="ECO:0000256" key="3">
    <source>
        <dbReference type="ARBA" id="ARBA00023224"/>
    </source>
</evidence>
<dbReference type="InterPro" id="IPR004089">
    <property type="entry name" value="MCPsignal_dom"/>
</dbReference>
<dbReference type="FunFam" id="1.10.287.950:FF:000001">
    <property type="entry name" value="Methyl-accepting chemotaxis sensory transducer"/>
    <property type="match status" value="1"/>
</dbReference>
<dbReference type="GO" id="GO:0007165">
    <property type="term" value="P:signal transduction"/>
    <property type="evidence" value="ECO:0007669"/>
    <property type="project" value="UniProtKB-KW"/>
</dbReference>
<gene>
    <name evidence="10" type="ordered locus">Rahaq_2735</name>
</gene>
<keyword evidence="6" id="KW-0812">Transmembrane</keyword>
<keyword evidence="6" id="KW-1133">Transmembrane helix</keyword>
<dbReference type="GO" id="GO:0004888">
    <property type="term" value="F:transmembrane signaling receptor activity"/>
    <property type="evidence" value="ECO:0007669"/>
    <property type="project" value="InterPro"/>
</dbReference>
<accession>A0A0H3FBB2</accession>
<dbReference type="InterPro" id="IPR051310">
    <property type="entry name" value="MCP_chemotaxis"/>
</dbReference>
<dbReference type="PROSITE" id="PS51753">
    <property type="entry name" value="HBM"/>
    <property type="match status" value="1"/>
</dbReference>
<dbReference type="PANTHER" id="PTHR43531">
    <property type="entry name" value="PROTEIN ICFG"/>
    <property type="match status" value="1"/>
</dbReference>
<reference evidence="10 11" key="2">
    <citation type="journal article" date="2012" name="J. Bacteriol.">
        <title>Complete Genome Sequence of Rahnella sp. Strain Y9602, a Gammaproteobacterium Isolate from Metal- and Radionuclide-Contaminated Soil.</title>
        <authorList>
            <person name="Martinez R.J."/>
            <person name="Bruce D."/>
            <person name="Detter C."/>
            <person name="Goodwin L.A."/>
            <person name="Han J."/>
            <person name="Han C.S."/>
            <person name="Held B."/>
            <person name="Land M.L."/>
            <person name="Mikhailova N."/>
            <person name="Nolan M."/>
            <person name="Pennacchio L."/>
            <person name="Pitluck S."/>
            <person name="Tapia R."/>
            <person name="Woyke T."/>
            <person name="Sobecky P.A."/>
        </authorList>
    </citation>
    <scope>NUCLEOTIDE SEQUENCE [LARGE SCALE GENOMIC DNA]</scope>
    <source>
        <strain evidence="10 11">Y9602</strain>
    </source>
</reference>
<keyword evidence="6" id="KW-0472">Membrane</keyword>
<comment type="subcellular location">
    <subcellularLocation>
        <location evidence="1">Membrane</location>
    </subcellularLocation>
</comment>
<dbReference type="AlphaFoldDB" id="A0A0H3FBB2"/>
<dbReference type="InterPro" id="IPR004090">
    <property type="entry name" value="Chemotax_Me-accpt_rcpt"/>
</dbReference>
<evidence type="ECO:0000256" key="5">
    <source>
        <dbReference type="PROSITE-ProRule" id="PRU00284"/>
    </source>
</evidence>
<dbReference type="HOGENOM" id="CLU_000445_107_16_6"/>
<dbReference type="SUPFAM" id="SSF58104">
    <property type="entry name" value="Methyl-accepting chemotaxis protein (MCP) signaling domain"/>
    <property type="match status" value="1"/>
</dbReference>
<sequence>MKIFMSYFENLKVGKKLALGFGLILLLSIAVALCGIKNLNDISIRAEKISQLKVITDQFAMAKAERLEYVKTHDEKYITMNEVNLQQVDKKIESLRLLRWDTEHLKMLNEMSEVMKTYRDKRAQTVRETQQRDLVVSSFVLTREESEINSLAQSYARDPARAVTAIALGDIVRHIDGVATRVKLLQFENTEESLQALTGFMNESIQQMDAVKSQLNPADVSILEEIERSVSAKKASAGNYLQSYIAEQEVTQLLAKAGGKLTTLSDNIFESALSAAHDDIRNAVIWMTSLLVAAVLLSIGIALIISRQIVKPLADTLDVARQIARGDLRAHLNTTRRDELGELMQAVDEMNTDLRRIIGDIRTGVTQVSHASAEIAAGNNDLSARTEEQAAALEETAASMEQLTATVKQNVDNIHHTSRLAGSTSETANKGGQLVSHVVKTMNEITASSAKIAEITTVINSIAFQTNILALNAAVEAARAGEQGRGFAVVASEVRSLAQRSAQAAKEIEGLIGESVERINAGSDLVEQAGTTMHDIVTKVANVTEILNEITQASDEQNRGISQVGQAIVEMDSVTQQNAALVEESSAAANALRDQAQNLAASVSRFITE</sequence>
<evidence type="ECO:0000256" key="2">
    <source>
        <dbReference type="ARBA" id="ARBA00022500"/>
    </source>
</evidence>
<dbReference type="Gene3D" id="1.10.287.950">
    <property type="entry name" value="Methyl-accepting chemotaxis protein"/>
    <property type="match status" value="1"/>
</dbReference>
<evidence type="ECO:0000259" key="9">
    <source>
        <dbReference type="PROSITE" id="PS51753"/>
    </source>
</evidence>
<evidence type="ECO:0000256" key="4">
    <source>
        <dbReference type="ARBA" id="ARBA00029447"/>
    </source>
</evidence>
<dbReference type="PRINTS" id="PR00260">
    <property type="entry name" value="CHEMTRNSDUCR"/>
</dbReference>
<dbReference type="OrthoDB" id="6167817at2"/>
<evidence type="ECO:0000256" key="6">
    <source>
        <dbReference type="SAM" id="Phobius"/>
    </source>
</evidence>
<dbReference type="GO" id="GO:0006935">
    <property type="term" value="P:chemotaxis"/>
    <property type="evidence" value="ECO:0007669"/>
    <property type="project" value="UniProtKB-KW"/>
</dbReference>
<keyword evidence="3 5" id="KW-0807">Transducer</keyword>
<dbReference type="InterPro" id="IPR004091">
    <property type="entry name" value="Chemotax_Me-accpt_rcpt_Me-site"/>
</dbReference>